<dbReference type="EMBL" id="JABELV010000016">
    <property type="protein sequence ID" value="KAG7567046.1"/>
    <property type="molecule type" value="Genomic_DNA"/>
</dbReference>
<feature type="compositionally biased region" description="Pro residues" evidence="1">
    <location>
        <begin position="373"/>
        <end position="382"/>
    </location>
</feature>
<evidence type="ECO:0000256" key="1">
    <source>
        <dbReference type="SAM" id="MobiDB-lite"/>
    </source>
</evidence>
<evidence type="ECO:0000313" key="2">
    <source>
        <dbReference type="EMBL" id="KAG7567046.1"/>
    </source>
</evidence>
<feature type="region of interest" description="Disordered" evidence="1">
    <location>
        <begin position="990"/>
        <end position="1063"/>
    </location>
</feature>
<feature type="region of interest" description="Disordered" evidence="1">
    <location>
        <begin position="1159"/>
        <end position="1184"/>
    </location>
</feature>
<feature type="compositionally biased region" description="Polar residues" evidence="1">
    <location>
        <begin position="1033"/>
        <end position="1063"/>
    </location>
</feature>
<feature type="compositionally biased region" description="Basic and acidic residues" evidence="1">
    <location>
        <begin position="782"/>
        <end position="794"/>
    </location>
</feature>
<feature type="region of interest" description="Disordered" evidence="1">
    <location>
        <begin position="356"/>
        <end position="384"/>
    </location>
</feature>
<accession>A0A8K0JQS2</accession>
<organism evidence="2 3">
    <name type="scientific">Filobasidium floriforme</name>
    <dbReference type="NCBI Taxonomy" id="5210"/>
    <lineage>
        <taxon>Eukaryota</taxon>
        <taxon>Fungi</taxon>
        <taxon>Dikarya</taxon>
        <taxon>Basidiomycota</taxon>
        <taxon>Agaricomycotina</taxon>
        <taxon>Tremellomycetes</taxon>
        <taxon>Filobasidiales</taxon>
        <taxon>Filobasidiaceae</taxon>
        <taxon>Filobasidium</taxon>
    </lineage>
</organism>
<feature type="region of interest" description="Disordered" evidence="1">
    <location>
        <begin position="243"/>
        <end position="268"/>
    </location>
</feature>
<feature type="compositionally biased region" description="Polar residues" evidence="1">
    <location>
        <begin position="1163"/>
        <end position="1174"/>
    </location>
</feature>
<comment type="caution">
    <text evidence="2">The sequence shown here is derived from an EMBL/GenBank/DDBJ whole genome shotgun (WGS) entry which is preliminary data.</text>
</comment>
<keyword evidence="3" id="KW-1185">Reference proteome</keyword>
<gene>
    <name evidence="2" type="ORF">FFLO_01172</name>
</gene>
<feature type="compositionally biased region" description="Basic and acidic residues" evidence="1">
    <location>
        <begin position="629"/>
        <end position="641"/>
    </location>
</feature>
<feature type="region of interest" description="Disordered" evidence="1">
    <location>
        <begin position="775"/>
        <end position="794"/>
    </location>
</feature>
<feature type="region of interest" description="Disordered" evidence="1">
    <location>
        <begin position="566"/>
        <end position="752"/>
    </location>
</feature>
<feature type="compositionally biased region" description="Basic and acidic residues" evidence="1">
    <location>
        <begin position="589"/>
        <end position="599"/>
    </location>
</feature>
<feature type="compositionally biased region" description="Polar residues" evidence="1">
    <location>
        <begin position="356"/>
        <end position="372"/>
    </location>
</feature>
<feature type="compositionally biased region" description="Polar residues" evidence="1">
    <location>
        <begin position="990"/>
        <end position="1017"/>
    </location>
</feature>
<name>A0A8K0JQS2_9TREE</name>
<reference evidence="2" key="1">
    <citation type="submission" date="2020-04" db="EMBL/GenBank/DDBJ databases">
        <title>Analysis of mating type loci in Filobasidium floriforme.</title>
        <authorList>
            <person name="Nowrousian M."/>
        </authorList>
    </citation>
    <scope>NUCLEOTIDE SEQUENCE</scope>
    <source>
        <strain evidence="2">CBS 6242</strain>
    </source>
</reference>
<evidence type="ECO:0000313" key="3">
    <source>
        <dbReference type="Proteomes" id="UP000812966"/>
    </source>
</evidence>
<feature type="region of interest" description="Disordered" evidence="1">
    <location>
        <begin position="108"/>
        <end position="133"/>
    </location>
</feature>
<feature type="region of interest" description="Disordered" evidence="1">
    <location>
        <begin position="23"/>
        <end position="64"/>
    </location>
</feature>
<feature type="compositionally biased region" description="Polar residues" evidence="1">
    <location>
        <begin position="667"/>
        <end position="676"/>
    </location>
</feature>
<protein>
    <submittedName>
        <fullName evidence="2">Uncharacterized protein</fullName>
    </submittedName>
</protein>
<feature type="compositionally biased region" description="Polar residues" evidence="1">
    <location>
        <begin position="566"/>
        <end position="577"/>
    </location>
</feature>
<feature type="compositionally biased region" description="Low complexity" evidence="1">
    <location>
        <begin position="726"/>
        <end position="744"/>
    </location>
</feature>
<feature type="region of interest" description="Disordered" evidence="1">
    <location>
        <begin position="1082"/>
        <end position="1102"/>
    </location>
</feature>
<dbReference type="AlphaFoldDB" id="A0A8K0JQS2"/>
<dbReference type="Proteomes" id="UP000812966">
    <property type="component" value="Unassembled WGS sequence"/>
</dbReference>
<proteinExistence type="predicted"/>
<sequence length="1204" mass="131228">MTGTPPIVWKRLDPQELRLKLMGYGDSGASDDVKAKSTSKGMFQPRSRKRMSTAPGSTLPRPFLSELSISSPRNVTKNTIDFTSLLDPEQSQSYPYFDRKRMMRRSRSAQGLVGPMSEYNKAEQKIKRKPVPRLSGQVPLRTEYDRIDASSLSPIGTLFSTQSEAPIGSIKTDSHHTSTGTSQSVPYILTPPFLTPPIQDPPRTFYDLQSAPTIPTTFTSGSLNLGLIPSGSGSSLASSYIDTPTKDPIKSDGGLRGTLGNDDKGLVSPTKRYGSMGMKLEQYMGRAFEKHDDGVRGEMMSIEQLDGDDDEVSLDLGRRGMRTAISQPIYRISSPNIEKQSSRDRSETIKPFITSHATESALSTNYPNKNESPNPPARPQRPPGLFLDLSHLKPFAINLKSSIVPDEDPSTPASVRLSAVSRGSSFPEETATTDSSFCALRKDSLDSDLYPRPRSIRNSIFRLGGGEVNGPVWAPAKSGLSREVDSEGDVDVGDVDVDVNGNADSTRPGELEDLRRRLRVLNEEALAALQETPKASLRTDPFEAEPLYQRRNSVIAWTRSLSAQASPALHSGSSQETVKPAGETVDPLTEERKGGKSEEQPENDVQPVAAEEQLAEPTEDLKRKKTSRGNREERLQEDGRASRTGYWDYSIIRGGGYATPPPPEFFSTFQQQTSPKTPVIGSEAAFHSPHRSPGKALKSSPLQQRTDVRHPLGDDTDGGVPPGPRNSPSSSPYTPPSRQRQPRSWAPEPLSTPQRLLKYGIDVLTSPVKLLSPKKRVTHSQMTREESGSLLDHAEDMGRVASMYSSASEYGSDNSPELGFQGFSRILDAGQLSLPLFDLASKNQSAEQIVTAKSLDVLRLGADDSASPADALGMAERLREASIARSPSSNLDSLSQLDIDLLPNDYEAASPGEQIARFNNAPPIFHFPSPPPSERHQSILSMLSGTSGSDTGPRASQAALLATQMNEARRQQKQHHLSVLEPSVKLPTQGIKNTLLPNSSVGLRSPGNDNATLSVSSTPPPKKRLSAFENAESELSTPSPRMNPSSSYAPQLQTPKRLSSNAAIASHGPAISIISPDRNFPRLRSDISHESPQPLPNASSRRDLALYPRESIDDVSATAVLLSSSSNKLGDKRTAINPSRSYREDIRLRPLLQITEDKPHSAGSLQSFTASSQRSEQDDELPERFTTAGRWNDVYCACFGKRIC</sequence>